<keyword evidence="1" id="KW-0732">Signal</keyword>
<feature type="domain" description="Ysc84 actin-binding" evidence="2">
    <location>
        <begin position="107"/>
        <end position="190"/>
    </location>
</feature>
<dbReference type="Proteomes" id="UP001320876">
    <property type="component" value="Unassembled WGS sequence"/>
</dbReference>
<evidence type="ECO:0000259" key="2">
    <source>
        <dbReference type="Pfam" id="PF04366"/>
    </source>
</evidence>
<evidence type="ECO:0000313" key="4">
    <source>
        <dbReference type="Proteomes" id="UP001320876"/>
    </source>
</evidence>
<organism evidence="3 4">
    <name type="scientific">Luteolibacter arcticus</name>
    <dbReference type="NCBI Taxonomy" id="1581411"/>
    <lineage>
        <taxon>Bacteria</taxon>
        <taxon>Pseudomonadati</taxon>
        <taxon>Verrucomicrobiota</taxon>
        <taxon>Verrucomicrobiia</taxon>
        <taxon>Verrucomicrobiales</taxon>
        <taxon>Verrucomicrobiaceae</taxon>
        <taxon>Luteolibacter</taxon>
    </lineage>
</organism>
<reference evidence="3 4" key="1">
    <citation type="submission" date="2022-10" db="EMBL/GenBank/DDBJ databases">
        <title>Luteolibacter arcticus strain CCTCC AB 2014275, whole genome shotgun sequencing project.</title>
        <authorList>
            <person name="Zhao G."/>
            <person name="Shen L."/>
        </authorList>
    </citation>
    <scope>NUCLEOTIDE SEQUENCE [LARGE SCALE GENOMIC DNA]</scope>
    <source>
        <strain evidence="3 4">CCTCC AB 2014275</strain>
    </source>
</reference>
<proteinExistence type="predicted"/>
<keyword evidence="4" id="KW-1185">Reference proteome</keyword>
<feature type="chain" id="PRO_5046746101" evidence="1">
    <location>
        <begin position="26"/>
        <end position="196"/>
    </location>
</feature>
<dbReference type="InterPro" id="IPR007461">
    <property type="entry name" value="Ysc84_actin-binding"/>
</dbReference>
<comment type="caution">
    <text evidence="3">The sequence shown here is derived from an EMBL/GenBank/DDBJ whole genome shotgun (WGS) entry which is preliminary data.</text>
</comment>
<dbReference type="EMBL" id="JAPDDT010000013">
    <property type="protein sequence ID" value="MCW1925287.1"/>
    <property type="molecule type" value="Genomic_DNA"/>
</dbReference>
<evidence type="ECO:0000256" key="1">
    <source>
        <dbReference type="SAM" id="SignalP"/>
    </source>
</evidence>
<name>A0ABT3GP42_9BACT</name>
<protein>
    <submittedName>
        <fullName evidence="3">YSC84-related protein</fullName>
    </submittedName>
</protein>
<dbReference type="Pfam" id="PF04366">
    <property type="entry name" value="Ysc84"/>
    <property type="match status" value="1"/>
</dbReference>
<evidence type="ECO:0000313" key="3">
    <source>
        <dbReference type="EMBL" id="MCW1925287.1"/>
    </source>
</evidence>
<feature type="signal peptide" evidence="1">
    <location>
        <begin position="1"/>
        <end position="25"/>
    </location>
</feature>
<gene>
    <name evidence="3" type="ORF">OKA05_22190</name>
</gene>
<accession>A0ABT3GP42</accession>
<dbReference type="RefSeq" id="WP_264489394.1">
    <property type="nucleotide sequence ID" value="NZ_JAPDDT010000013.1"/>
</dbReference>
<sequence length="196" mass="20474">MNTTIPLFCRVALALAAPAFLTQCAYEPVTRANAANASRADISGDARAALEDLYSRDPGARKLGRSAAGILVFPHITKGGLMVGAEAGNGVLFGRDGATKGYYQTAGASYGLQAGVQKYGYVLFLMSSSEVSQLNRAAGWEVGSSPGLVVVDRGIAGTITSRTADRGVYAYVFNQKGLMAGLSFKGTKITRIQPGR</sequence>